<feature type="compositionally biased region" description="Acidic residues" evidence="2">
    <location>
        <begin position="270"/>
        <end position="279"/>
    </location>
</feature>
<dbReference type="OrthoDB" id="6255506at2759"/>
<dbReference type="Proteomes" id="UP000824596">
    <property type="component" value="Unassembled WGS sequence"/>
</dbReference>
<dbReference type="PANTHER" id="PTHR28063">
    <property type="entry name" value="RNA POLYMERASE II NUCLEAR LOCALIZATION PROTEIN IWR1"/>
    <property type="match status" value="1"/>
</dbReference>
<comment type="similarity">
    <text evidence="1">Belongs to the IWR1/SLC7A6OS family.</text>
</comment>
<feature type="compositionally biased region" description="Acidic residues" evidence="2">
    <location>
        <begin position="326"/>
        <end position="338"/>
    </location>
</feature>
<feature type="compositionally biased region" description="Acidic residues" evidence="2">
    <location>
        <begin position="371"/>
        <end position="401"/>
    </location>
</feature>
<feature type="compositionally biased region" description="Acidic residues" evidence="2">
    <location>
        <begin position="347"/>
        <end position="356"/>
    </location>
</feature>
<dbReference type="RefSeq" id="XP_044720544.1">
    <property type="nucleotide sequence ID" value="XM_044864012.1"/>
</dbReference>
<dbReference type="GO" id="GO:0006606">
    <property type="term" value="P:protein import into nucleus"/>
    <property type="evidence" value="ECO:0007669"/>
    <property type="project" value="InterPro"/>
</dbReference>
<protein>
    <submittedName>
        <fullName evidence="4">Transcription factor iwr1 domain-containing protein</fullName>
    </submittedName>
</protein>
<proteinExistence type="inferred from homology"/>
<dbReference type="GeneID" id="68354670"/>
<feature type="region of interest" description="Disordered" evidence="2">
    <location>
        <begin position="154"/>
        <end position="175"/>
    </location>
</feature>
<dbReference type="InterPro" id="IPR040150">
    <property type="entry name" value="Iwr1"/>
</dbReference>
<reference evidence="4" key="1">
    <citation type="submission" date="2021-09" db="EMBL/GenBank/DDBJ databases">
        <title>A high-quality genome of the endoparasitic fungus Hirsutella rhossiliensis with a comparison of Hirsutella genomes reveals transposable elements contributing to genome size variation.</title>
        <authorList>
            <person name="Lin R."/>
            <person name="Jiao Y."/>
            <person name="Sun X."/>
            <person name="Ling J."/>
            <person name="Xie B."/>
            <person name="Cheng X."/>
        </authorList>
    </citation>
    <scope>NUCLEOTIDE SEQUENCE</scope>
    <source>
        <strain evidence="4">HR02</strain>
    </source>
</reference>
<evidence type="ECO:0000313" key="4">
    <source>
        <dbReference type="EMBL" id="KAH0963031.1"/>
    </source>
</evidence>
<evidence type="ECO:0000259" key="3">
    <source>
        <dbReference type="Pfam" id="PF08574"/>
    </source>
</evidence>
<dbReference type="GO" id="GO:0005737">
    <property type="term" value="C:cytoplasm"/>
    <property type="evidence" value="ECO:0007669"/>
    <property type="project" value="TreeGrafter"/>
</dbReference>
<dbReference type="AlphaFoldDB" id="A0A9P8SHQ2"/>
<organism evidence="4 5">
    <name type="scientific">Hirsutella rhossiliensis</name>
    <dbReference type="NCBI Taxonomy" id="111463"/>
    <lineage>
        <taxon>Eukaryota</taxon>
        <taxon>Fungi</taxon>
        <taxon>Dikarya</taxon>
        <taxon>Ascomycota</taxon>
        <taxon>Pezizomycotina</taxon>
        <taxon>Sordariomycetes</taxon>
        <taxon>Hypocreomycetidae</taxon>
        <taxon>Hypocreales</taxon>
        <taxon>Ophiocordycipitaceae</taxon>
        <taxon>Hirsutella</taxon>
    </lineage>
</organism>
<gene>
    <name evidence="4" type="ORF">HRG_05541</name>
</gene>
<dbReference type="Pfam" id="PF08574">
    <property type="entry name" value="Iwr1"/>
    <property type="match status" value="1"/>
</dbReference>
<comment type="caution">
    <text evidence="4">The sequence shown here is derived from an EMBL/GenBank/DDBJ whole genome shotgun (WGS) entry which is preliminary data.</text>
</comment>
<evidence type="ECO:0000256" key="2">
    <source>
        <dbReference type="SAM" id="MobiDB-lite"/>
    </source>
</evidence>
<dbReference type="EMBL" id="JAIZPD010000005">
    <property type="protein sequence ID" value="KAH0963031.1"/>
    <property type="molecule type" value="Genomic_DNA"/>
</dbReference>
<feature type="region of interest" description="Disordered" evidence="2">
    <location>
        <begin position="24"/>
        <end position="73"/>
    </location>
</feature>
<dbReference type="InterPro" id="IPR013883">
    <property type="entry name" value="TF_Iwr1_dom"/>
</dbReference>
<dbReference type="PANTHER" id="PTHR28063:SF1">
    <property type="entry name" value="RNA POLYMERASE II NUCLEAR LOCALIZATION PROTEIN IWR1"/>
    <property type="match status" value="1"/>
</dbReference>
<feature type="region of interest" description="Disordered" evidence="2">
    <location>
        <begin position="325"/>
        <end position="401"/>
    </location>
</feature>
<name>A0A9P8SHQ2_9HYPO</name>
<feature type="region of interest" description="Disordered" evidence="2">
    <location>
        <begin position="255"/>
        <end position="279"/>
    </location>
</feature>
<evidence type="ECO:0000313" key="5">
    <source>
        <dbReference type="Proteomes" id="UP000824596"/>
    </source>
</evidence>
<accession>A0A9P8SHQ2</accession>
<keyword evidence="5" id="KW-1185">Reference proteome</keyword>
<evidence type="ECO:0000256" key="1">
    <source>
        <dbReference type="ARBA" id="ARBA00010218"/>
    </source>
</evidence>
<feature type="domain" description="Transcription factor Iwr1" evidence="3">
    <location>
        <begin position="282"/>
        <end position="351"/>
    </location>
</feature>
<sequence>MSIPPQLIRVKRKRVEEAPVTFLQFDDGQKRHRSGSNWAYQRRDPASQPAPQASDRPVIHTSHPEDASAPADNLARAHPPLDAAASPIREAGLGLVEPRRFHLSRSTLAAAKGPALNARISKQARSVPTIFVERSRNGKPSKPRMDLAALQVASQDESQVPIPSPAPLDTVERNQLKRPGVVSKSRQLRQDAPVHAPLPTSLTNRHTEDMDKIASDMNRWVLNELGANLHSMEQEKRQAKKPRFKPRAPAQRYIERHPESAPANEPQDVVMDEASEEEGDDDDWIIEEYVRIPANSVALNVSPSDIGVLVLDDDDETLLFFGSMHEDDDDLEDDDDENAENHYTADYPEDEVESDDEYGRQPYCYRNGAASDDEEFDNTICSEGEDNDDLLLGGDGDDDDDETRLARIRAFMQRNSAFG</sequence>